<sequence length="1164" mass="128120">MRTFNINADLYNKLYYSLECKQNDDITIQLNILENGVASDLTNATFSFNFVKADNTIVNVAGSNITVNSSAVTIVCPVDATRAVGVARCELVIVKACKQTTTFDIGINVLPSVIQGQAVSKNVATIVDEIYNANTTATNTKQQLDDWVQAHGDIVDLDNRVQNNTTQLSKKANQSDLDFTNSIVTTKTNDTDSNRTTTSKTVTGAINELNSNKSEQAYVDAEFAIKRNNTDKILLADLADEVKQAMAGTTPINATPGDNTISNPKLETILKNKIDNTLLMDTDYINKLTVGGSFGQNGGVIYNNGGKIPSGYSGNTAYRSYELNVSQLDASIGEIIICYLEVQFSSNFVAQGKTYSIYGNISYSDSTTGSNVATILETEDLGNNIKVFVLKFTLPKKATKITSIFQIADNKIVTEDIWFNLYNVGIYIEGSDRINTSNLKTINRLVVKNNSQITSYIDNTILENSIHHKLDIDSRVISPKNGAIISGNKLTIPTGLTGNATYYQILSLSNNNGDFNLRSNYNTFYILINHSANLFTNKTLELILNAYDDSGTITQGVGINSKFININDNCTCAIVEYNTPSNIAKIAPYILVTGSPKTNEDVWFELKEITYIQNIIDSISTAQKEIDNIYNKMENINNSEIVRLVVAKDGTGDFLSPKLACDSITDSSPNKWYEIFVKNGVYTETEWTVSPYTIIRGENRELCELRGELPNNALDSAISYTSTIWLKKTCKLFNLKITAKNMRYAIHSEESGANSDCEHILTNCEVIHYGNQGVRDWRNANPSSGLLASTVWASTMAYGYGSASGLYEQFNECIFTGYEIQAWASHANMNFNRDNVNEFNNCVFSTRGDVSKIVLSSTSSGSGTNNKNIFNSCNFSGGYIGFSKGAYLNTDESNLYAHLDYRVIFNNCNSTPIHMDSWTRCLKIQGVKDTDIIQIDGTAISSLFGDVINKNGGGGILPYAYGSWDISGTKIGLTQDTLAKNTIGKRLGNCSTTTKTLIITINGINHTITFNKDYTSLDNATIISEMNSNIRAVALASVYDSVANEDYPTIIDKEIKLKNSSTDGIQRFTPVCYNNDINSIRPMLSTDSKDKFLGIALENIVPNSIGRVLTEGTMFKTQMLGLENLTFTFGDDISVGNKTFLKDSSNVIGKAVFSEWIYFKGNKY</sequence>
<comment type="caution">
    <text evidence="1">The sequence shown here is derived from an EMBL/GenBank/DDBJ whole genome shotgun (WGS) entry which is preliminary data.</text>
</comment>
<organism evidence="1 2">
    <name type="scientific">Inconstantimicrobium mannanitabidum</name>
    <dbReference type="NCBI Taxonomy" id="1604901"/>
    <lineage>
        <taxon>Bacteria</taxon>
        <taxon>Bacillati</taxon>
        <taxon>Bacillota</taxon>
        <taxon>Clostridia</taxon>
        <taxon>Eubacteriales</taxon>
        <taxon>Clostridiaceae</taxon>
        <taxon>Inconstantimicrobium</taxon>
    </lineage>
</organism>
<dbReference type="Proteomes" id="UP001058074">
    <property type="component" value="Unassembled WGS sequence"/>
</dbReference>
<gene>
    <name evidence="1" type="ORF">rsdtw13_11010</name>
</gene>
<protein>
    <submittedName>
        <fullName evidence="1">Uncharacterized protein</fullName>
    </submittedName>
</protein>
<accession>A0ACB5R9H7</accession>
<evidence type="ECO:0000313" key="1">
    <source>
        <dbReference type="EMBL" id="GKX65843.1"/>
    </source>
</evidence>
<name>A0ACB5R9H7_9CLOT</name>
<dbReference type="EMBL" id="BROD01000001">
    <property type="protein sequence ID" value="GKX65843.1"/>
    <property type="molecule type" value="Genomic_DNA"/>
</dbReference>
<proteinExistence type="predicted"/>
<keyword evidence="2" id="KW-1185">Reference proteome</keyword>
<evidence type="ECO:0000313" key="2">
    <source>
        <dbReference type="Proteomes" id="UP001058074"/>
    </source>
</evidence>
<reference evidence="1" key="1">
    <citation type="journal article" date="2025" name="Int. J. Syst. Evol. Microbiol.">
        <title>Inconstantimicrobium mannanitabidum sp. nov., a novel member of the family Clostridiaceae isolated from anoxic soil under the treatment of reductive soil disinfestation.</title>
        <authorList>
            <person name="Ueki A."/>
            <person name="Tonouchi A."/>
            <person name="Honma S."/>
            <person name="Kaku N."/>
            <person name="Ueki K."/>
        </authorList>
    </citation>
    <scope>NUCLEOTIDE SEQUENCE</scope>
    <source>
        <strain evidence="1">TW13</strain>
    </source>
</reference>